<keyword evidence="3" id="KW-0813">Transport</keyword>
<feature type="transmembrane region" description="Helical" evidence="11">
    <location>
        <begin position="267"/>
        <end position="291"/>
    </location>
</feature>
<evidence type="ECO:0000256" key="10">
    <source>
        <dbReference type="ARBA" id="ARBA00071366"/>
    </source>
</evidence>
<dbReference type="PANTHER" id="PTHR30472">
    <property type="entry name" value="FERRIC ENTEROBACTIN TRANSPORT SYSTEM PERMEASE PROTEIN"/>
    <property type="match status" value="1"/>
</dbReference>
<dbReference type="HOGENOM" id="CLU_013016_0_2_2"/>
<dbReference type="GO" id="GO:0005886">
    <property type="term" value="C:plasma membrane"/>
    <property type="evidence" value="ECO:0007669"/>
    <property type="project" value="UniProtKB-SubCell"/>
</dbReference>
<name>A0A0E3WWI8_9EURY</name>
<dbReference type="PANTHER" id="PTHR30472:SF70">
    <property type="entry name" value="MOLYBDATE IMPORT SYSTEM PERMEASE PROTEIN MOLB"/>
    <property type="match status" value="1"/>
</dbReference>
<keyword evidence="7 11" id="KW-0472">Membrane</keyword>
<evidence type="ECO:0000256" key="7">
    <source>
        <dbReference type="ARBA" id="ARBA00023136"/>
    </source>
</evidence>
<evidence type="ECO:0000256" key="3">
    <source>
        <dbReference type="ARBA" id="ARBA00022448"/>
    </source>
</evidence>
<dbReference type="EMBL" id="CP009516">
    <property type="protein sequence ID" value="AKB79650.1"/>
    <property type="molecule type" value="Genomic_DNA"/>
</dbReference>
<feature type="transmembrane region" description="Helical" evidence="11">
    <location>
        <begin position="36"/>
        <end position="57"/>
    </location>
</feature>
<dbReference type="STRING" id="1434110.MSHOH_3167"/>
<proteinExistence type="inferred from homology"/>
<dbReference type="AlphaFoldDB" id="A0A0E3WWI8"/>
<keyword evidence="4" id="KW-1003">Cell membrane</keyword>
<feature type="transmembrane region" description="Helical" evidence="11">
    <location>
        <begin position="126"/>
        <end position="144"/>
    </location>
</feature>
<comment type="function">
    <text evidence="8">Required for corrinoid utilization. Probably part of the ABC transporter complex BtuCDF involved in cobalamin (vitamin B12) import. Probably involved in the translocation of the substrate across the membrane.</text>
</comment>
<feature type="transmembrane region" description="Helical" evidence="11">
    <location>
        <begin position="339"/>
        <end position="357"/>
    </location>
</feature>
<keyword evidence="6 11" id="KW-1133">Transmembrane helix</keyword>
<feature type="transmembrane region" description="Helical" evidence="11">
    <location>
        <begin position="311"/>
        <end position="327"/>
    </location>
</feature>
<evidence type="ECO:0000256" key="4">
    <source>
        <dbReference type="ARBA" id="ARBA00022475"/>
    </source>
</evidence>
<dbReference type="GO" id="GO:0033214">
    <property type="term" value="P:siderophore-iron import into cell"/>
    <property type="evidence" value="ECO:0007669"/>
    <property type="project" value="TreeGrafter"/>
</dbReference>
<feature type="transmembrane region" description="Helical" evidence="11">
    <location>
        <begin position="94"/>
        <end position="114"/>
    </location>
</feature>
<accession>A0A0E3WWI8</accession>
<organism evidence="12 13">
    <name type="scientific">Methanosarcina horonobensis HB-1 = JCM 15518</name>
    <dbReference type="NCBI Taxonomy" id="1434110"/>
    <lineage>
        <taxon>Archaea</taxon>
        <taxon>Methanobacteriati</taxon>
        <taxon>Methanobacteriota</taxon>
        <taxon>Stenosarchaea group</taxon>
        <taxon>Methanomicrobia</taxon>
        <taxon>Methanosarcinales</taxon>
        <taxon>Methanosarcinaceae</taxon>
        <taxon>Methanosarcina</taxon>
    </lineage>
</organism>
<feature type="transmembrane region" description="Helical" evidence="11">
    <location>
        <begin position="227"/>
        <end position="246"/>
    </location>
</feature>
<sequence length="366" mass="40109">MIEQDSRVFFMEEVSIDVKKSTFTALNFFEARKMCVMLFLAVVMMAGGMVTICLGTYHISIPEVYSIIATHLFSPDNADSLNKLKNTIVWNIRFPRVIMAITVGIGLSVAGAIYQGCFRNPLVEPYILGVSSGAAFGAALGIVYPHIFVSIQLGAFAFASLSVFLAYTLARSRGQTPVVTLVLAGIIIGSIFSACVSIMKYLSNDTQLREIVFWMMGGFYYTTWDDVYLTVPVVLISVVIMWFFGWKLNVLSMGDEEARALGVNPEVFKFIFIVLATLVTAICVSSVGIIAWVGLMMPHAARLIQGPDNRFVIPTAALMGGVYIIFCDTIARTLTSAEIPIGIITAIVGAPYLVYLLRSKEKEIFG</sequence>
<evidence type="ECO:0000256" key="8">
    <source>
        <dbReference type="ARBA" id="ARBA00053891"/>
    </source>
</evidence>
<reference evidence="12 13" key="1">
    <citation type="submission" date="2014-07" db="EMBL/GenBank/DDBJ databases">
        <title>Methanogenic archaea and the global carbon cycle.</title>
        <authorList>
            <person name="Henriksen J.R."/>
            <person name="Luke J."/>
            <person name="Reinhart S."/>
            <person name="Benedict M.N."/>
            <person name="Youngblut N.D."/>
            <person name="Metcalf M.E."/>
            <person name="Whitaker R.J."/>
            <person name="Metcalf W.W."/>
        </authorList>
    </citation>
    <scope>NUCLEOTIDE SEQUENCE [LARGE SCALE GENOMIC DNA]</scope>
    <source>
        <strain evidence="12 13">HB-1</strain>
    </source>
</reference>
<dbReference type="Pfam" id="PF01032">
    <property type="entry name" value="FecCD"/>
    <property type="match status" value="1"/>
</dbReference>
<evidence type="ECO:0000256" key="6">
    <source>
        <dbReference type="ARBA" id="ARBA00022989"/>
    </source>
</evidence>
<dbReference type="GO" id="GO:0022857">
    <property type="term" value="F:transmembrane transporter activity"/>
    <property type="evidence" value="ECO:0007669"/>
    <property type="project" value="InterPro"/>
</dbReference>
<feature type="transmembrane region" description="Helical" evidence="11">
    <location>
        <begin position="177"/>
        <end position="199"/>
    </location>
</feature>
<dbReference type="Proteomes" id="UP000033101">
    <property type="component" value="Chromosome"/>
</dbReference>
<comment type="subunit">
    <text evidence="9">The complex is composed of two ATP-binding proteins (BtuD), two transmembrane proteins (BtuC) and a solute-binding protein (BtuF).</text>
</comment>
<evidence type="ECO:0000256" key="11">
    <source>
        <dbReference type="SAM" id="Phobius"/>
    </source>
</evidence>
<evidence type="ECO:0000256" key="9">
    <source>
        <dbReference type="ARBA" id="ARBA00064420"/>
    </source>
</evidence>
<dbReference type="CDD" id="cd06550">
    <property type="entry name" value="TM_ABC_iron-siderophores_like"/>
    <property type="match status" value="1"/>
</dbReference>
<dbReference type="KEGG" id="mhor:MSHOH_3167"/>
<feature type="transmembrane region" description="Helical" evidence="11">
    <location>
        <begin position="150"/>
        <end position="170"/>
    </location>
</feature>
<comment type="similarity">
    <text evidence="2">Belongs to the binding-protein-dependent transport system permease family. FecCD subfamily.</text>
</comment>
<evidence type="ECO:0000256" key="5">
    <source>
        <dbReference type="ARBA" id="ARBA00022692"/>
    </source>
</evidence>
<keyword evidence="5 11" id="KW-0812">Transmembrane</keyword>
<dbReference type="PATRIC" id="fig|1434110.4.peg.4080"/>
<evidence type="ECO:0000313" key="12">
    <source>
        <dbReference type="EMBL" id="AKB79650.1"/>
    </source>
</evidence>
<dbReference type="Gene3D" id="1.10.3470.10">
    <property type="entry name" value="ABC transporter involved in vitamin B12 uptake, BtuC"/>
    <property type="match status" value="1"/>
</dbReference>
<gene>
    <name evidence="12" type="ORF">MSHOH_3167</name>
</gene>
<evidence type="ECO:0000256" key="2">
    <source>
        <dbReference type="ARBA" id="ARBA00007935"/>
    </source>
</evidence>
<keyword evidence="13" id="KW-1185">Reference proteome</keyword>
<dbReference type="RefSeq" id="WP_269851413.1">
    <property type="nucleotide sequence ID" value="NZ_BBCW01000057.1"/>
</dbReference>
<dbReference type="FunFam" id="1.10.3470.10:FF:000001">
    <property type="entry name" value="Vitamin B12 ABC transporter permease BtuC"/>
    <property type="match status" value="1"/>
</dbReference>
<comment type="subcellular location">
    <subcellularLocation>
        <location evidence="1">Cell membrane</location>
        <topology evidence="1">Multi-pass membrane protein</topology>
    </subcellularLocation>
</comment>
<dbReference type="SUPFAM" id="SSF81345">
    <property type="entry name" value="ABC transporter involved in vitamin B12 uptake, BtuC"/>
    <property type="match status" value="1"/>
</dbReference>
<evidence type="ECO:0000256" key="1">
    <source>
        <dbReference type="ARBA" id="ARBA00004651"/>
    </source>
</evidence>
<evidence type="ECO:0000313" key="13">
    <source>
        <dbReference type="Proteomes" id="UP000033101"/>
    </source>
</evidence>
<protein>
    <recommendedName>
        <fullName evidence="10">Cobalamin import system permease protein BtuC</fullName>
    </recommendedName>
</protein>
<dbReference type="InterPro" id="IPR037294">
    <property type="entry name" value="ABC_BtuC-like"/>
</dbReference>
<dbReference type="InterPro" id="IPR000522">
    <property type="entry name" value="ABC_transptr_permease_BtuC"/>
</dbReference>